<dbReference type="EMBL" id="BOVJ01000142">
    <property type="protein sequence ID" value="GIQ65624.1"/>
    <property type="molecule type" value="Genomic_DNA"/>
</dbReference>
<sequence>MKDRQNVFVTVESVQDGERTVRKYKGELFRKEASVYIRYAETDDLNGQVRTVIRLKGGELSVTRRGGVESEQYFAAGAVRAGRYRSAHLSFPLETKTTALSMSEKAPGELPMTLTWSYELRADGRHVGRFRLRLDIQEE</sequence>
<dbReference type="InterPro" id="IPR015231">
    <property type="entry name" value="DUF1934"/>
</dbReference>
<gene>
    <name evidence="1" type="ORF">PACILC2_41920</name>
</gene>
<dbReference type="Pfam" id="PF09148">
    <property type="entry name" value="DUF1934"/>
    <property type="match status" value="1"/>
</dbReference>
<dbReference type="Proteomes" id="UP000680304">
    <property type="component" value="Unassembled WGS sequence"/>
</dbReference>
<keyword evidence="2" id="KW-1185">Reference proteome</keyword>
<dbReference type="InterPro" id="IPR012674">
    <property type="entry name" value="Calycin"/>
</dbReference>
<organism evidence="1 2">
    <name type="scientific">Paenibacillus cisolokensis</name>
    <dbReference type="NCBI Taxonomy" id="1658519"/>
    <lineage>
        <taxon>Bacteria</taxon>
        <taxon>Bacillati</taxon>
        <taxon>Bacillota</taxon>
        <taxon>Bacilli</taxon>
        <taxon>Bacillales</taxon>
        <taxon>Paenibacillaceae</taxon>
        <taxon>Paenibacillus</taxon>
    </lineage>
</organism>
<name>A0ABQ4NBL9_9BACL</name>
<evidence type="ECO:0008006" key="3">
    <source>
        <dbReference type="Google" id="ProtNLM"/>
    </source>
</evidence>
<dbReference type="Gene3D" id="2.40.128.20">
    <property type="match status" value="1"/>
</dbReference>
<dbReference type="SUPFAM" id="SSF50814">
    <property type="entry name" value="Lipocalins"/>
    <property type="match status" value="1"/>
</dbReference>
<evidence type="ECO:0000313" key="2">
    <source>
        <dbReference type="Proteomes" id="UP000680304"/>
    </source>
</evidence>
<comment type="caution">
    <text evidence="1">The sequence shown here is derived from an EMBL/GenBank/DDBJ whole genome shotgun (WGS) entry which is preliminary data.</text>
</comment>
<protein>
    <recommendedName>
        <fullName evidence="3">DUF1934 domain-containing protein</fullName>
    </recommendedName>
</protein>
<dbReference type="RefSeq" id="WP_062489480.1">
    <property type="nucleotide sequence ID" value="NZ_BOVJ01000142.1"/>
</dbReference>
<proteinExistence type="predicted"/>
<accession>A0ABQ4NBL9</accession>
<reference evidence="1 2" key="1">
    <citation type="submission" date="2021-04" db="EMBL/GenBank/DDBJ databases">
        <title>Draft genome sequence of Paenibacillus cisolokensis, LC2-13A.</title>
        <authorList>
            <person name="Uke A."/>
            <person name="Chhe C."/>
            <person name="Baramee S."/>
            <person name="Kosugi A."/>
        </authorList>
    </citation>
    <scope>NUCLEOTIDE SEQUENCE [LARGE SCALE GENOMIC DNA]</scope>
    <source>
        <strain evidence="1 2">LC2-13A</strain>
    </source>
</reference>
<evidence type="ECO:0000313" key="1">
    <source>
        <dbReference type="EMBL" id="GIQ65624.1"/>
    </source>
</evidence>